<evidence type="ECO:0000259" key="9">
    <source>
        <dbReference type="PROSITE" id="PS51764"/>
    </source>
</evidence>
<dbReference type="GO" id="GO:0016985">
    <property type="term" value="F:mannan endo-1,4-beta-mannosidase activity"/>
    <property type="evidence" value="ECO:0007669"/>
    <property type="project" value="UniProtKB-UniRule"/>
</dbReference>
<evidence type="ECO:0000256" key="8">
    <source>
        <dbReference type="PROSITE-ProRule" id="PRU01100"/>
    </source>
</evidence>
<dbReference type="GO" id="GO:0006080">
    <property type="term" value="P:substituted mannan metabolic process"/>
    <property type="evidence" value="ECO:0007669"/>
    <property type="project" value="UniProtKB-UniRule"/>
</dbReference>
<dbReference type="InterPro" id="IPR016714">
    <property type="entry name" value="MANB/E"/>
</dbReference>
<keyword evidence="2 4" id="KW-0378">Hydrolase</keyword>
<dbReference type="Pfam" id="PF02156">
    <property type="entry name" value="Glyco_hydro_26"/>
    <property type="match status" value="1"/>
</dbReference>
<sequence length="374" mass="42946">MIYNRLSKYLLIIVLGSTFLSCKTSLMKESSAQVLADRNADMSTKHLMMRIKEIPKTGYAFGHQDATAYGMGWKNNGNDHRSDVHDVTGDFPGVYGFELGHLELGHTQNLDTVNFKLMGNLIKKAHKNGGIITLSWHPDNPVTLKSAWDPSPAVSEVLQGGALHPKFRSWLIKVADFMKSLKSDSGKPIPVVFRPYHEMNGSWFWWGHGNCTPEEFKRLWIETFEFLTINNNVHNLLYCYSTDAIKDEGEYLKFYPGDEYVDILGIDLYHKNSTEEYIQLLNNNLNILAKIAKKKKKPYAMTEGGLNMVTVDNWWTEVLDKNIADKGISWALFWRNAWPNHYYVPFKGQKSSPDFIKFQKLPNVLFLKKLKKIN</sequence>
<dbReference type="Proteomes" id="UP000443153">
    <property type="component" value="Unassembled WGS sequence"/>
</dbReference>
<comment type="subcellular location">
    <subcellularLocation>
        <location evidence="4">Secreted</location>
    </subcellularLocation>
</comment>
<dbReference type="OrthoDB" id="9816550at2"/>
<feature type="site" description="Plays an important role in maintaining the position of the catalytic nucleophile" evidence="7">
    <location>
        <position position="197"/>
    </location>
</feature>
<feature type="domain" description="GH26" evidence="9">
    <location>
        <begin position="42"/>
        <end position="368"/>
    </location>
</feature>
<proteinExistence type="inferred from homology"/>
<evidence type="ECO:0000313" key="11">
    <source>
        <dbReference type="Proteomes" id="UP000443153"/>
    </source>
</evidence>
<dbReference type="EC" id="3.2.1.78" evidence="4"/>
<dbReference type="InterPro" id="IPR000805">
    <property type="entry name" value="Glyco_hydro_26"/>
</dbReference>
<dbReference type="InterPro" id="IPR017853">
    <property type="entry name" value="GH"/>
</dbReference>
<evidence type="ECO:0000256" key="1">
    <source>
        <dbReference type="ARBA" id="ARBA00007754"/>
    </source>
</evidence>
<feature type="binding site" evidence="6">
    <location>
        <position position="269"/>
    </location>
    <ligand>
        <name>substrate</name>
    </ligand>
</feature>
<comment type="catalytic activity">
    <reaction evidence="4">
        <text>Random hydrolysis of (1-&gt;4)-beta-D-mannosidic linkages in mannans, galactomannans and glucomannans.</text>
        <dbReference type="EC" id="3.2.1.78"/>
    </reaction>
</comment>
<dbReference type="PANTHER" id="PTHR40079:SF4">
    <property type="entry name" value="GH26 DOMAIN-CONTAINING PROTEIN-RELATED"/>
    <property type="match status" value="1"/>
</dbReference>
<gene>
    <name evidence="10" type="ORF">GJ691_19035</name>
</gene>
<dbReference type="InterPro" id="IPR022790">
    <property type="entry name" value="GH26_dom"/>
</dbReference>
<evidence type="ECO:0000256" key="6">
    <source>
        <dbReference type="PIRSR" id="PIRSR018168-2"/>
    </source>
</evidence>
<dbReference type="SUPFAM" id="SSF51445">
    <property type="entry name" value="(Trans)glycosidases"/>
    <property type="match status" value="1"/>
</dbReference>
<keyword evidence="4" id="KW-0964">Secreted</keyword>
<dbReference type="GO" id="GO:0005576">
    <property type="term" value="C:extracellular region"/>
    <property type="evidence" value="ECO:0007669"/>
    <property type="project" value="UniProtKB-SubCell"/>
</dbReference>
<evidence type="ECO:0000256" key="5">
    <source>
        <dbReference type="PIRSR" id="PIRSR018168-1"/>
    </source>
</evidence>
<comment type="similarity">
    <text evidence="1 4 8">Belongs to the glycosyl hydrolase 26 family.</text>
</comment>
<dbReference type="AlphaFoldDB" id="A0A6I2MU95"/>
<protein>
    <recommendedName>
        <fullName evidence="4">Mannan endo-1,4-beta-mannosidase</fullName>
        <ecNumber evidence="4">3.2.1.78</ecNumber>
    </recommendedName>
</protein>
<dbReference type="PROSITE" id="PS51764">
    <property type="entry name" value="GH26"/>
    <property type="match status" value="1"/>
</dbReference>
<feature type="active site" description="Proton donor" evidence="5 8">
    <location>
        <position position="198"/>
    </location>
</feature>
<dbReference type="EMBL" id="WKJH01000030">
    <property type="protein sequence ID" value="MRX66255.1"/>
    <property type="molecule type" value="Genomic_DNA"/>
</dbReference>
<evidence type="ECO:0000256" key="2">
    <source>
        <dbReference type="ARBA" id="ARBA00022801"/>
    </source>
</evidence>
<evidence type="ECO:0000256" key="3">
    <source>
        <dbReference type="ARBA" id="ARBA00023295"/>
    </source>
</evidence>
<evidence type="ECO:0000313" key="10">
    <source>
        <dbReference type="EMBL" id="MRX66255.1"/>
    </source>
</evidence>
<dbReference type="PANTHER" id="PTHR40079">
    <property type="entry name" value="MANNAN ENDO-1,4-BETA-MANNOSIDASE E-RELATED"/>
    <property type="match status" value="1"/>
</dbReference>
<dbReference type="PIRSF" id="PIRSF018168">
    <property type="entry name" value="Mannan-1_4-beta-mannosidase"/>
    <property type="match status" value="1"/>
</dbReference>
<keyword evidence="4" id="KW-0119">Carbohydrate metabolism</keyword>
<dbReference type="Gene3D" id="3.20.20.80">
    <property type="entry name" value="Glycosidases"/>
    <property type="match status" value="1"/>
</dbReference>
<dbReference type="PROSITE" id="PS51257">
    <property type="entry name" value="PROKAR_LIPOPROTEIN"/>
    <property type="match status" value="1"/>
</dbReference>
<organism evidence="10 11">
    <name type="scientific">Maribacter luteus</name>
    <dbReference type="NCBI Taxonomy" id="2594478"/>
    <lineage>
        <taxon>Bacteria</taxon>
        <taxon>Pseudomonadati</taxon>
        <taxon>Bacteroidota</taxon>
        <taxon>Flavobacteriia</taxon>
        <taxon>Flavobacteriales</taxon>
        <taxon>Flavobacteriaceae</taxon>
        <taxon>Maribacter</taxon>
    </lineage>
</organism>
<evidence type="ECO:0000256" key="7">
    <source>
        <dbReference type="PIRSR" id="PIRSR018168-3"/>
    </source>
</evidence>
<comment type="caution">
    <text evidence="10">The sequence shown here is derived from an EMBL/GenBank/DDBJ whole genome shotgun (WGS) entry which is preliminary data.</text>
</comment>
<reference evidence="10 11" key="1">
    <citation type="submission" date="2019-11" db="EMBL/GenBank/DDBJ databases">
        <title>Maribacter lutea sp. nov., a marine bacterium isolated from intertidal sand.</title>
        <authorList>
            <person name="Liu A."/>
        </authorList>
    </citation>
    <scope>NUCLEOTIDE SEQUENCE [LARGE SCALE GENOMIC DNA]</scope>
    <source>
        <strain evidence="10 11">RZ05</strain>
    </source>
</reference>
<dbReference type="PRINTS" id="PR00739">
    <property type="entry name" value="GLHYDRLASE26"/>
</dbReference>
<keyword evidence="3 4" id="KW-0326">Glycosidase</keyword>
<accession>A0A6I2MU95</accession>
<feature type="binding site" evidence="6">
    <location>
        <position position="137"/>
    </location>
    <ligand>
        <name>substrate</name>
    </ligand>
</feature>
<feature type="binding site" evidence="6">
    <location>
        <position position="203"/>
    </location>
    <ligand>
        <name>substrate</name>
    </ligand>
</feature>
<name>A0A6I2MU95_9FLAO</name>
<feature type="active site" description="Nucleophile" evidence="5 8">
    <location>
        <position position="303"/>
    </location>
</feature>
<evidence type="ECO:0000256" key="4">
    <source>
        <dbReference type="PIRNR" id="PIRNR018168"/>
    </source>
</evidence>
<keyword evidence="11" id="KW-1185">Reference proteome</keyword>